<dbReference type="RefSeq" id="WP_343922245.1">
    <property type="nucleotide sequence ID" value="NZ_BAAAKW010000002.1"/>
</dbReference>
<protein>
    <submittedName>
        <fullName evidence="2">DUF4268 domain-containing protein</fullName>
    </submittedName>
</protein>
<evidence type="ECO:0000313" key="3">
    <source>
        <dbReference type="Proteomes" id="UP001500943"/>
    </source>
</evidence>
<organism evidence="2 3">
    <name type="scientific">Rhodoglobus aureus</name>
    <dbReference type="NCBI Taxonomy" id="191497"/>
    <lineage>
        <taxon>Bacteria</taxon>
        <taxon>Bacillati</taxon>
        <taxon>Actinomycetota</taxon>
        <taxon>Actinomycetes</taxon>
        <taxon>Micrococcales</taxon>
        <taxon>Microbacteriaceae</taxon>
        <taxon>Rhodoglobus</taxon>
    </lineage>
</organism>
<dbReference type="EMBL" id="BAAAKW010000002">
    <property type="protein sequence ID" value="GAA1205926.1"/>
    <property type="molecule type" value="Genomic_DNA"/>
</dbReference>
<comment type="caution">
    <text evidence="2">The sequence shown here is derived from an EMBL/GenBank/DDBJ whole genome shotgun (WGS) entry which is preliminary data.</text>
</comment>
<dbReference type="Pfam" id="PF14088">
    <property type="entry name" value="DUF4268"/>
    <property type="match status" value="1"/>
</dbReference>
<feature type="domain" description="DUF4268" evidence="1">
    <location>
        <begin position="177"/>
        <end position="283"/>
    </location>
</feature>
<keyword evidence="3" id="KW-1185">Reference proteome</keyword>
<reference evidence="3" key="1">
    <citation type="journal article" date="2019" name="Int. J. Syst. Evol. Microbiol.">
        <title>The Global Catalogue of Microorganisms (GCM) 10K type strain sequencing project: providing services to taxonomists for standard genome sequencing and annotation.</title>
        <authorList>
            <consortium name="The Broad Institute Genomics Platform"/>
            <consortium name="The Broad Institute Genome Sequencing Center for Infectious Disease"/>
            <person name="Wu L."/>
            <person name="Ma J."/>
        </authorList>
    </citation>
    <scope>NUCLEOTIDE SEQUENCE [LARGE SCALE GENOMIC DNA]</scope>
    <source>
        <strain evidence="3">JCM 12762</strain>
    </source>
</reference>
<evidence type="ECO:0000259" key="1">
    <source>
        <dbReference type="Pfam" id="PF14088"/>
    </source>
</evidence>
<gene>
    <name evidence="2" type="ORF">GCM10009655_01220</name>
</gene>
<proteinExistence type="predicted"/>
<dbReference type="Gene3D" id="3.40.1350.10">
    <property type="match status" value="1"/>
</dbReference>
<dbReference type="InterPro" id="IPR011856">
    <property type="entry name" value="tRNA_endonuc-like_dom_sf"/>
</dbReference>
<dbReference type="Proteomes" id="UP001500943">
    <property type="component" value="Unassembled WGS sequence"/>
</dbReference>
<name>A0ABN1VEK2_9MICO</name>
<evidence type="ECO:0000313" key="2">
    <source>
        <dbReference type="EMBL" id="GAA1205926.1"/>
    </source>
</evidence>
<dbReference type="InterPro" id="IPR025364">
    <property type="entry name" value="DUF4268"/>
</dbReference>
<sequence length="292" mass="32526">MTSSELLGRLVAVKPRDIWPHEAQDFTPWLLKNSVVLSDLLGMELVLEAAEHPVGGFWLDLIGRDEATGERVIVENQLEESDHSHLGQILTYAAGTEATSVVWIATRFRAEHRAALDWLNERTGEDTRFFGVEIHVVRIGDSQPAPAFKLIAQPNDWGKQVKIAAKSAGMTELERQYQDFWVKFSEAVKSTNPTWTQATSSKASWFAMSAGEQHVRWVFAFTKLGLAVYLEFGSPDPEVNEAKFKALHAQRDSIEHAFGAALIWDAKDGNKSTKIATYTSLAKVTSVDQLIS</sequence>
<accession>A0ABN1VEK2</accession>